<accession>A0ABU9SY44</accession>
<name>A0ABU9SY44_9ALTE</name>
<dbReference type="Proteomes" id="UP001461163">
    <property type="component" value="Unassembled WGS sequence"/>
</dbReference>
<proteinExistence type="predicted"/>
<keyword evidence="1" id="KW-0812">Transmembrane</keyword>
<comment type="caution">
    <text evidence="2">The sequence shown here is derived from an EMBL/GenBank/DDBJ whole genome shotgun (WGS) entry which is preliminary data.</text>
</comment>
<keyword evidence="3" id="KW-1185">Reference proteome</keyword>
<evidence type="ECO:0000313" key="2">
    <source>
        <dbReference type="EMBL" id="MEM5498784.1"/>
    </source>
</evidence>
<dbReference type="InterPro" id="IPR021367">
    <property type="entry name" value="DUF2982"/>
</dbReference>
<sequence>MQDVIQIRASAKRNVLTTSLFGVAGIFVAAAIFAWLPEAFFLAGVFVTSASIVALLIAWFKFREPIFSLELSHDSICYQHRKGQWHVSWHNIQRIDVPRAHRDLALEDLSLVGIKLKDYRPFLTTTPIKLMIHLLMEQRSLLLLGDKSDSASGLSFSANLVEDDKHKLPDGTVLTGTQAMLANRMTKLRERLGYDLYINVSELDRSEQEFVRLLRECQEFVQNQQKQDA</sequence>
<feature type="transmembrane region" description="Helical" evidence="1">
    <location>
        <begin position="41"/>
        <end position="60"/>
    </location>
</feature>
<keyword evidence="1" id="KW-1133">Transmembrane helix</keyword>
<evidence type="ECO:0000313" key="3">
    <source>
        <dbReference type="Proteomes" id="UP001461163"/>
    </source>
</evidence>
<keyword evidence="1" id="KW-0472">Membrane</keyword>
<reference evidence="2 3" key="1">
    <citation type="submission" date="2024-03" db="EMBL/GenBank/DDBJ databases">
        <title>Community enrichment and isolation of bacterial strains for fucoidan degradation.</title>
        <authorList>
            <person name="Sichert A."/>
        </authorList>
    </citation>
    <scope>NUCLEOTIDE SEQUENCE [LARGE SCALE GENOMIC DNA]</scope>
    <source>
        <strain evidence="2 3">AS12</strain>
    </source>
</reference>
<evidence type="ECO:0000256" key="1">
    <source>
        <dbReference type="SAM" id="Phobius"/>
    </source>
</evidence>
<feature type="transmembrane region" description="Helical" evidence="1">
    <location>
        <begin position="15"/>
        <end position="35"/>
    </location>
</feature>
<dbReference type="Pfam" id="PF11201">
    <property type="entry name" value="DUF2982"/>
    <property type="match status" value="1"/>
</dbReference>
<organism evidence="2 3">
    <name type="scientific">Paraglaciecola mesophila</name>
    <dbReference type="NCBI Taxonomy" id="197222"/>
    <lineage>
        <taxon>Bacteria</taxon>
        <taxon>Pseudomonadati</taxon>
        <taxon>Pseudomonadota</taxon>
        <taxon>Gammaproteobacteria</taxon>
        <taxon>Alteromonadales</taxon>
        <taxon>Alteromonadaceae</taxon>
        <taxon>Paraglaciecola</taxon>
    </lineage>
</organism>
<dbReference type="RefSeq" id="WP_342882214.1">
    <property type="nucleotide sequence ID" value="NZ_JBBMQS010000009.1"/>
</dbReference>
<protein>
    <submittedName>
        <fullName evidence="2">DUF2982 domain-containing protein</fullName>
    </submittedName>
</protein>
<dbReference type="EMBL" id="JBBMQS010000009">
    <property type="protein sequence ID" value="MEM5498784.1"/>
    <property type="molecule type" value="Genomic_DNA"/>
</dbReference>
<gene>
    <name evidence="2" type="ORF">WNY77_15350</name>
</gene>